<dbReference type="EMBL" id="LIAE01006799">
    <property type="protein sequence ID" value="PAV85211.1"/>
    <property type="molecule type" value="Genomic_DNA"/>
</dbReference>
<proteinExistence type="predicted"/>
<dbReference type="STRING" id="2018661.A0A2A2LG27"/>
<dbReference type="OrthoDB" id="5796971at2759"/>
<feature type="transmembrane region" description="Helical" evidence="2">
    <location>
        <begin position="94"/>
        <end position="119"/>
    </location>
</feature>
<evidence type="ECO:0000313" key="3">
    <source>
        <dbReference type="EMBL" id="PAV85211.1"/>
    </source>
</evidence>
<name>A0A2A2LG27_9BILA</name>
<evidence type="ECO:0000313" key="4">
    <source>
        <dbReference type="Proteomes" id="UP000218231"/>
    </source>
</evidence>
<evidence type="ECO:0000256" key="2">
    <source>
        <dbReference type="SAM" id="Phobius"/>
    </source>
</evidence>
<gene>
    <name evidence="3" type="ORF">WR25_04174</name>
</gene>
<keyword evidence="4" id="KW-1185">Reference proteome</keyword>
<protein>
    <submittedName>
        <fullName evidence="3">Uncharacterized protein</fullName>
    </submittedName>
</protein>
<dbReference type="AlphaFoldDB" id="A0A2A2LG27"/>
<dbReference type="Proteomes" id="UP000218231">
    <property type="component" value="Unassembled WGS sequence"/>
</dbReference>
<organism evidence="3 4">
    <name type="scientific">Diploscapter pachys</name>
    <dbReference type="NCBI Taxonomy" id="2018661"/>
    <lineage>
        <taxon>Eukaryota</taxon>
        <taxon>Metazoa</taxon>
        <taxon>Ecdysozoa</taxon>
        <taxon>Nematoda</taxon>
        <taxon>Chromadorea</taxon>
        <taxon>Rhabditida</taxon>
        <taxon>Rhabditina</taxon>
        <taxon>Rhabditomorpha</taxon>
        <taxon>Rhabditoidea</taxon>
        <taxon>Rhabditidae</taxon>
        <taxon>Diploscapter</taxon>
    </lineage>
</organism>
<keyword evidence="2" id="KW-0812">Transmembrane</keyword>
<feature type="region of interest" description="Disordered" evidence="1">
    <location>
        <begin position="202"/>
        <end position="225"/>
    </location>
</feature>
<comment type="caution">
    <text evidence="3">The sequence shown here is derived from an EMBL/GenBank/DDBJ whole genome shotgun (WGS) entry which is preliminary data.</text>
</comment>
<evidence type="ECO:0000256" key="1">
    <source>
        <dbReference type="SAM" id="MobiDB-lite"/>
    </source>
</evidence>
<keyword evidence="2" id="KW-1133">Transmembrane helix</keyword>
<sequence length="265" mass="30503">MSTSSDNQTLIEDLLHAEDAHQNYSNQSWPYTTDFPSPNTLFPISQSASENDSIDDFIYPPELNFTGFDYTNETNLDDRFNVQKVFRFLDEHDWLIFVLIGAGIIIVLAIIIAIIVFIVKHKKRVIRENEDPILTSTYEERFSWRRCFCCCCCCCCPESAKERERREGRGRLNSESNLEAYKRTKLPPIEYDNKHNTLVQASINSNNSNNNSATLNNNNSHNNHKTYTVDEKNLAIHIDGIHGIPSIPIQPSMHRKLPPLPRTEQ</sequence>
<accession>A0A2A2LG27</accession>
<reference evidence="3 4" key="1">
    <citation type="journal article" date="2017" name="Curr. Biol.">
        <title>Genome architecture and evolution of a unichromosomal asexual nematode.</title>
        <authorList>
            <person name="Fradin H."/>
            <person name="Zegar C."/>
            <person name="Gutwein M."/>
            <person name="Lucas J."/>
            <person name="Kovtun M."/>
            <person name="Corcoran D."/>
            <person name="Baugh L.R."/>
            <person name="Kiontke K."/>
            <person name="Gunsalus K."/>
            <person name="Fitch D.H."/>
            <person name="Piano F."/>
        </authorList>
    </citation>
    <scope>NUCLEOTIDE SEQUENCE [LARGE SCALE GENOMIC DNA]</scope>
    <source>
        <strain evidence="3">PF1309</strain>
    </source>
</reference>
<feature type="compositionally biased region" description="Low complexity" evidence="1">
    <location>
        <begin position="202"/>
        <end position="221"/>
    </location>
</feature>
<keyword evidence="2" id="KW-0472">Membrane</keyword>